<feature type="compositionally biased region" description="Basic and acidic residues" evidence="1">
    <location>
        <begin position="1021"/>
        <end position="1030"/>
    </location>
</feature>
<feature type="region of interest" description="Disordered" evidence="1">
    <location>
        <begin position="1409"/>
        <end position="1451"/>
    </location>
</feature>
<feature type="region of interest" description="Disordered" evidence="1">
    <location>
        <begin position="1299"/>
        <end position="1391"/>
    </location>
</feature>
<feature type="compositionally biased region" description="Basic and acidic residues" evidence="1">
    <location>
        <begin position="1327"/>
        <end position="1337"/>
    </location>
</feature>
<feature type="region of interest" description="Disordered" evidence="1">
    <location>
        <begin position="254"/>
        <end position="273"/>
    </location>
</feature>
<feature type="compositionally biased region" description="Low complexity" evidence="1">
    <location>
        <begin position="1372"/>
        <end position="1382"/>
    </location>
</feature>
<name>A0A914A6D8_PATMI</name>
<feature type="region of interest" description="Disordered" evidence="1">
    <location>
        <begin position="971"/>
        <end position="1096"/>
    </location>
</feature>
<dbReference type="GeneID" id="119730490"/>
<evidence type="ECO:0000313" key="3">
    <source>
        <dbReference type="Proteomes" id="UP000887568"/>
    </source>
</evidence>
<proteinExistence type="predicted"/>
<accession>A0A914A6D8</accession>
<evidence type="ECO:0000256" key="1">
    <source>
        <dbReference type="SAM" id="MobiDB-lite"/>
    </source>
</evidence>
<reference evidence="2" key="1">
    <citation type="submission" date="2022-11" db="UniProtKB">
        <authorList>
            <consortium name="EnsemblMetazoa"/>
        </authorList>
    </citation>
    <scope>IDENTIFICATION</scope>
</reference>
<protein>
    <submittedName>
        <fullName evidence="2">Uncharacterized protein</fullName>
    </submittedName>
</protein>
<feature type="compositionally biased region" description="Polar residues" evidence="1">
    <location>
        <begin position="670"/>
        <end position="682"/>
    </location>
</feature>
<feature type="region of interest" description="Disordered" evidence="1">
    <location>
        <begin position="634"/>
        <end position="691"/>
    </location>
</feature>
<feature type="compositionally biased region" description="Basic residues" evidence="1">
    <location>
        <begin position="1306"/>
        <end position="1326"/>
    </location>
</feature>
<dbReference type="RefSeq" id="XP_038059368.1">
    <property type="nucleotide sequence ID" value="XM_038203440.1"/>
</dbReference>
<feature type="region of interest" description="Disordered" evidence="1">
    <location>
        <begin position="530"/>
        <end position="602"/>
    </location>
</feature>
<feature type="compositionally biased region" description="Low complexity" evidence="1">
    <location>
        <begin position="923"/>
        <end position="938"/>
    </location>
</feature>
<feature type="region of interest" description="Disordered" evidence="1">
    <location>
        <begin position="736"/>
        <end position="756"/>
    </location>
</feature>
<evidence type="ECO:0000313" key="2">
    <source>
        <dbReference type="EnsemblMetazoa" id="XP_038059368.1"/>
    </source>
</evidence>
<feature type="compositionally biased region" description="Polar residues" evidence="1">
    <location>
        <begin position="140"/>
        <end position="149"/>
    </location>
</feature>
<dbReference type="EnsemblMetazoa" id="XM_038203440.1">
    <property type="protein sequence ID" value="XP_038059368.1"/>
    <property type="gene ID" value="LOC119730490"/>
</dbReference>
<feature type="compositionally biased region" description="Polar residues" evidence="1">
    <location>
        <begin position="542"/>
        <end position="562"/>
    </location>
</feature>
<feature type="region of interest" description="Disordered" evidence="1">
    <location>
        <begin position="1211"/>
        <end position="1249"/>
    </location>
</feature>
<keyword evidence="3" id="KW-1185">Reference proteome</keyword>
<dbReference type="OMA" id="AHNGCVV"/>
<feature type="compositionally biased region" description="Polar residues" evidence="1">
    <location>
        <begin position="1031"/>
        <end position="1056"/>
    </location>
</feature>
<feature type="compositionally biased region" description="Low complexity" evidence="1">
    <location>
        <begin position="659"/>
        <end position="668"/>
    </location>
</feature>
<sequence length="1476" mass="162935">MELPAFRGSTIVTTALVHSSSPPGFVADEKDLSPNGRVKPHNGCVVRQNDKIILLKRVYTSPVRRSSRVRRKGCAVLHRSKVKHRHSDPAEYPKSAIRTTKHFTRSYPKSAGTTPVRTKNRGDGNRNGNCPHATPDVPVTPNNPATPSPTKLDFTSPDHITLSDNLTEADFFRLDGTPKRRLVVRITETPEIKKKLAEISRPQFSTRTELSEMLEKDRVSRDKEDALSINPLSDDDCSDGSKCCEDFNNQRFDIDPHDVPFDASDQGKSKDNLKDFIVGKKASAPERRPLQMQQAVPTDDSLLEFVLDSESSSSNSLDMELDDYQTASIESALNGSGSDVESINGSDDLKDTRDHADEVLCISPLPFETSDSAREQFPLPEGGESHRLHLGSPEFLPIDQNESLDAFMVTPEHSSSDESETFCEDFLVEDPSVSNSAGSSVSSRSPVTIVDTHLDERNQFNTSVSPASQKKLQKLNCLPPVNGMRDVSVMRVSLSPSAFVPVNRIDTKVFDSANLLDDVCIVNLTPSHKVYNNMKGKEPSPTYASQANSESPCSPGNTSYVSKHTEPECCGQRASSRQSPLKTKSCVKSPSPGVSSKIFPNHHDDFQDFSEFDFSSAQGPLLPQTFSPVEVTQKLSDTGPRSIPTKSPSDEGDLERNSSKSQFSGKSSTAEETSLYHSSPSDPSDDVNLTMREQAKCSKWIEMLESDEDYHEKSSQKGVVPESEEQWMSASYFLMNEHHKPSGKKKSERTVQRRSSMRIAKRMSLLTLEADIKNTDQTDADDSKQAEVSEVHCSKTSEAVPKQRKGFVKENMTVVRRRGRPPSKRPQVLDGASTELDKGAENVENSSSFSGSAEEIEKTIPQVPSSFIPTGLNSDEKLQCQFDTDCTVAEDHSKPKKKAVKKWDRQSRRCSARLNPIILPLISKSPSPVTSNNSSSSKLLREESELCNTAQPLTNPSCSDPVSTEEEFQCQFDDVTDPVKTKPKTKKPHKQPRRRSSRLVPIVLPLSCESPTANASDLEDMTSKSDDLDRVSSNSKSAESTSVSAQSVSVNENSECFSVAPVPEGTETDSTSASECIASSGEEERTRDKGKRRRRRSARLLQLSMISLDEDQSAMDQTLLRIPSDPEKGNTDINGEGMSIVGSNSVWSDVEEGNRDTVTFDGDKAKTDLYKVISWNGASYIPDEMSVDVDTQSTTIKDLPEVSGSLDDAITVSGEDANPEKRPRRRKSSVLSYSEKTKESKLKKYSKTKEETVKQLYLKRGENKPLKPNNLETIFEELHFSKIGSPLYSGSRKCKRAVNFPEHPWLPRKKKKTPNKSGRSKGKKKTSKDPNIDKKLEALLAEWTPASPASSSASSDYQADDPSQHCDIENGSSISQSDSDNSTYRSSLNPTPDISLIFGVNKVAHVQQAENPVPQKLRLNGEMGELEETSPKKPKRDTPFKGSGPSGSYGALLNRLMKKKRVVSRVGEIHDEAVQE</sequence>
<feature type="region of interest" description="Disordered" evidence="1">
    <location>
        <begin position="776"/>
        <end position="800"/>
    </location>
</feature>
<dbReference type="Proteomes" id="UP000887568">
    <property type="component" value="Unplaced"/>
</dbReference>
<feature type="compositionally biased region" description="Polar residues" evidence="1">
    <location>
        <begin position="573"/>
        <end position="594"/>
    </location>
</feature>
<dbReference type="RefSeq" id="XP_038059369.1">
    <property type="nucleotide sequence ID" value="XM_038203441.1"/>
</dbReference>
<feature type="compositionally biased region" description="Basic and acidic residues" evidence="1">
    <location>
        <begin position="1235"/>
        <end position="1249"/>
    </location>
</feature>
<organism evidence="2 3">
    <name type="scientific">Patiria miniata</name>
    <name type="common">Bat star</name>
    <name type="synonym">Asterina miniata</name>
    <dbReference type="NCBI Taxonomy" id="46514"/>
    <lineage>
        <taxon>Eukaryota</taxon>
        <taxon>Metazoa</taxon>
        <taxon>Echinodermata</taxon>
        <taxon>Eleutherozoa</taxon>
        <taxon>Asterozoa</taxon>
        <taxon>Asteroidea</taxon>
        <taxon>Valvatacea</taxon>
        <taxon>Valvatida</taxon>
        <taxon>Asterinidae</taxon>
        <taxon>Patiria</taxon>
    </lineage>
</organism>
<feature type="compositionally biased region" description="Basic residues" evidence="1">
    <location>
        <begin position="981"/>
        <end position="997"/>
    </location>
</feature>
<feature type="region of interest" description="Disordered" evidence="1">
    <location>
        <begin position="105"/>
        <end position="155"/>
    </location>
</feature>
<feature type="compositionally biased region" description="Basic and acidic residues" evidence="1">
    <location>
        <begin position="776"/>
        <end position="795"/>
    </location>
</feature>
<feature type="region of interest" description="Disordered" evidence="1">
    <location>
        <begin position="923"/>
        <end position="944"/>
    </location>
</feature>
<feature type="compositionally biased region" description="Low complexity" evidence="1">
    <location>
        <begin position="1345"/>
        <end position="1361"/>
    </location>
</feature>
<dbReference type="OrthoDB" id="10565115at2759"/>
<feature type="region of interest" description="Disordered" evidence="1">
    <location>
        <begin position="817"/>
        <end position="851"/>
    </location>
</feature>
<dbReference type="EnsemblMetazoa" id="XM_038203441.1">
    <property type="protein sequence ID" value="XP_038059369.1"/>
    <property type="gene ID" value="LOC119730490"/>
</dbReference>